<reference evidence="4" key="1">
    <citation type="submission" date="2023-12" db="EMBL/GenBank/DDBJ databases">
        <title>Genome assembly of Anisodus tanguticus.</title>
        <authorList>
            <person name="Wang Y.-J."/>
        </authorList>
    </citation>
    <scope>NUCLEOTIDE SEQUENCE</scope>
    <source>
        <strain evidence="4">KB-2021</strain>
        <tissue evidence="4">Leaf</tissue>
    </source>
</reference>
<dbReference type="SUPFAM" id="SSF56752">
    <property type="entry name" value="D-aminoacid aminotransferase-like PLP-dependent enzymes"/>
    <property type="match status" value="1"/>
</dbReference>
<dbReference type="InterPro" id="IPR043131">
    <property type="entry name" value="BCAT-like_N"/>
</dbReference>
<dbReference type="GO" id="GO:0008652">
    <property type="term" value="P:amino acid biosynthetic process"/>
    <property type="evidence" value="ECO:0007669"/>
    <property type="project" value="UniProtKB-ARBA"/>
</dbReference>
<evidence type="ECO:0008006" key="6">
    <source>
        <dbReference type="Google" id="ProtNLM"/>
    </source>
</evidence>
<keyword evidence="3" id="KW-0663">Pyridoxal phosphate</keyword>
<dbReference type="InterPro" id="IPR036038">
    <property type="entry name" value="Aminotransferase-like"/>
</dbReference>
<evidence type="ECO:0000313" key="5">
    <source>
        <dbReference type="Proteomes" id="UP001291623"/>
    </source>
</evidence>
<organism evidence="4 5">
    <name type="scientific">Anisodus tanguticus</name>
    <dbReference type="NCBI Taxonomy" id="243964"/>
    <lineage>
        <taxon>Eukaryota</taxon>
        <taxon>Viridiplantae</taxon>
        <taxon>Streptophyta</taxon>
        <taxon>Embryophyta</taxon>
        <taxon>Tracheophyta</taxon>
        <taxon>Spermatophyta</taxon>
        <taxon>Magnoliopsida</taxon>
        <taxon>eudicotyledons</taxon>
        <taxon>Gunneridae</taxon>
        <taxon>Pentapetalae</taxon>
        <taxon>asterids</taxon>
        <taxon>lamiids</taxon>
        <taxon>Solanales</taxon>
        <taxon>Solanaceae</taxon>
        <taxon>Solanoideae</taxon>
        <taxon>Hyoscyameae</taxon>
        <taxon>Anisodus</taxon>
    </lineage>
</organism>
<dbReference type="Gene3D" id="3.20.10.10">
    <property type="entry name" value="D-amino Acid Aminotransferase, subunit A, domain 2"/>
    <property type="match status" value="1"/>
</dbReference>
<dbReference type="Pfam" id="PF19798">
    <property type="entry name" value="Sulfotransfer_5"/>
    <property type="match status" value="1"/>
</dbReference>
<sequence>MGEEIEVIHSWSAPRSLSTSLMYSFAQRNDIKVLDEPLYANFLRVTGVDRPYKEELLSGKENDGNKVVKEVIFGAGVKKYRYCKHIAKQRVPGLTNELMKRGKHFILIRNPLDILPSFDKVVPPSFLELGLAELVSIYSELSELGRPPPVIDAADLRENPEILERYGPLVSDAQIAEIKAALRGLCEDLDIPFQDSMLRWEAGPKPFDGIWAPWWYKSVHKSTGFAPAKKYPAPFPTSLYDLLEQSLPFYNMLKRHARRSSSYYLNSTLPHPSLPVPANEKLLAWVGDEIVPRETAKVSVFDSVVQGGDAVWEGLRVYCGKVLKLEEHLDRLFDSAKALAFSNVPTREENLDSKIHHNNLLNNILAKIEGNNAGADDAIMLDKDGYVSETNATNIEASDSLGKHIAFLSEERRVLTPHADYCLPGITRATVMELVLSESLSLEERRISLSEFHTADEVWTTGTMGELSPVVKIDGRIVGDGRVGPITQRLQNAYKKLAEESGVAIPTYQNS</sequence>
<dbReference type="Proteomes" id="UP001291623">
    <property type="component" value="Unassembled WGS sequence"/>
</dbReference>
<evidence type="ECO:0000313" key="4">
    <source>
        <dbReference type="EMBL" id="KAK4378997.1"/>
    </source>
</evidence>
<dbReference type="InterPro" id="IPR043132">
    <property type="entry name" value="BCAT-like_C"/>
</dbReference>
<name>A0AAE1VRQ0_9SOLA</name>
<dbReference type="FunFam" id="3.20.10.10:FF:000002">
    <property type="entry name" value="D-alanine aminotransferase"/>
    <property type="match status" value="1"/>
</dbReference>
<dbReference type="Pfam" id="PF01063">
    <property type="entry name" value="Aminotran_4"/>
    <property type="match status" value="1"/>
</dbReference>
<dbReference type="GO" id="GO:0003824">
    <property type="term" value="F:catalytic activity"/>
    <property type="evidence" value="ECO:0007669"/>
    <property type="project" value="InterPro"/>
</dbReference>
<evidence type="ECO:0000256" key="3">
    <source>
        <dbReference type="ARBA" id="ARBA00022898"/>
    </source>
</evidence>
<dbReference type="PANTHER" id="PTHR42743:SF11">
    <property type="entry name" value="AMINODEOXYCHORISMATE LYASE"/>
    <property type="match status" value="1"/>
</dbReference>
<comment type="caution">
    <text evidence="4">The sequence shown here is derived from an EMBL/GenBank/DDBJ whole genome shotgun (WGS) entry which is preliminary data.</text>
</comment>
<evidence type="ECO:0000256" key="2">
    <source>
        <dbReference type="ARBA" id="ARBA00009320"/>
    </source>
</evidence>
<evidence type="ECO:0000256" key="1">
    <source>
        <dbReference type="ARBA" id="ARBA00001933"/>
    </source>
</evidence>
<dbReference type="EMBL" id="JAVYJV010000001">
    <property type="protein sequence ID" value="KAK4378997.1"/>
    <property type="molecule type" value="Genomic_DNA"/>
</dbReference>
<gene>
    <name evidence="4" type="ORF">RND71_000859</name>
</gene>
<accession>A0AAE1VRQ0</accession>
<comment type="similarity">
    <text evidence="2">Belongs to the class-IV pyridoxal-phosphate-dependent aminotransferase family.</text>
</comment>
<dbReference type="Gene3D" id="3.30.470.10">
    <property type="match status" value="1"/>
</dbReference>
<keyword evidence="5" id="KW-1185">Reference proteome</keyword>
<dbReference type="AlphaFoldDB" id="A0AAE1VRQ0"/>
<dbReference type="InterPro" id="IPR027417">
    <property type="entry name" value="P-loop_NTPase"/>
</dbReference>
<dbReference type="InterPro" id="IPR001544">
    <property type="entry name" value="Aminotrans_IV"/>
</dbReference>
<protein>
    <recommendedName>
        <fullName evidence="6">Branched-chain-amino-acid aminotransferase-like protein 1</fullName>
    </recommendedName>
</protein>
<dbReference type="Gene3D" id="3.40.50.300">
    <property type="entry name" value="P-loop containing nucleotide triphosphate hydrolases"/>
    <property type="match status" value="1"/>
</dbReference>
<comment type="cofactor">
    <cofactor evidence="1">
        <name>pyridoxal 5'-phosphate</name>
        <dbReference type="ChEBI" id="CHEBI:597326"/>
    </cofactor>
</comment>
<dbReference type="InterPro" id="IPR050571">
    <property type="entry name" value="Class-IV_PLP-Dep_Aminotrnsfr"/>
</dbReference>
<dbReference type="PANTHER" id="PTHR42743">
    <property type="entry name" value="AMINO-ACID AMINOTRANSFERASE"/>
    <property type="match status" value="1"/>
</dbReference>
<dbReference type="GO" id="GO:0046394">
    <property type="term" value="P:carboxylic acid biosynthetic process"/>
    <property type="evidence" value="ECO:0007669"/>
    <property type="project" value="UniProtKB-ARBA"/>
</dbReference>
<proteinExistence type="inferred from homology"/>
<dbReference type="SUPFAM" id="SSF52540">
    <property type="entry name" value="P-loop containing nucleoside triphosphate hydrolases"/>
    <property type="match status" value="1"/>
</dbReference>